<name>A0A2T1GGC8_9CYAN</name>
<keyword evidence="3" id="KW-1185">Reference proteome</keyword>
<dbReference type="AlphaFoldDB" id="A0A2T1GGC8"/>
<protein>
    <submittedName>
        <fullName evidence="2">Uncharacterized protein</fullName>
    </submittedName>
</protein>
<organism evidence="2 3">
    <name type="scientific">Chamaesiphon polymorphus CCALA 037</name>
    <dbReference type="NCBI Taxonomy" id="2107692"/>
    <lineage>
        <taxon>Bacteria</taxon>
        <taxon>Bacillati</taxon>
        <taxon>Cyanobacteriota</taxon>
        <taxon>Cyanophyceae</taxon>
        <taxon>Gomontiellales</taxon>
        <taxon>Chamaesiphonaceae</taxon>
        <taxon>Chamaesiphon</taxon>
    </lineage>
</organism>
<sequence length="97" mass="11103">MESAIASYIVIIFLTLNIIIVIITIYSNRSGFEDLRIDGIRRSVLSTHYPLPIYHLPSTIYPLPITHYSLLITHYSLPTHPSTHLPITQSQTSIWIE</sequence>
<keyword evidence="1" id="KW-0812">Transmembrane</keyword>
<evidence type="ECO:0000256" key="1">
    <source>
        <dbReference type="SAM" id="Phobius"/>
    </source>
</evidence>
<keyword evidence="1" id="KW-1133">Transmembrane helix</keyword>
<keyword evidence="1" id="KW-0472">Membrane</keyword>
<dbReference type="EMBL" id="PVWO01000114">
    <property type="protein sequence ID" value="PSB56656.1"/>
    <property type="molecule type" value="Genomic_DNA"/>
</dbReference>
<proteinExistence type="predicted"/>
<evidence type="ECO:0000313" key="3">
    <source>
        <dbReference type="Proteomes" id="UP000238937"/>
    </source>
</evidence>
<gene>
    <name evidence="2" type="ORF">C7B77_11100</name>
</gene>
<dbReference type="Proteomes" id="UP000238937">
    <property type="component" value="Unassembled WGS sequence"/>
</dbReference>
<evidence type="ECO:0000313" key="2">
    <source>
        <dbReference type="EMBL" id="PSB56656.1"/>
    </source>
</evidence>
<feature type="transmembrane region" description="Helical" evidence="1">
    <location>
        <begin position="6"/>
        <end position="26"/>
    </location>
</feature>
<dbReference type="OrthoDB" id="10003263at2"/>
<reference evidence="2 3" key="1">
    <citation type="submission" date="2018-03" db="EMBL/GenBank/DDBJ databases">
        <title>The ancient ancestry and fast evolution of plastids.</title>
        <authorList>
            <person name="Moore K.R."/>
            <person name="Magnabosco C."/>
            <person name="Momper L."/>
            <person name="Gold D.A."/>
            <person name="Bosak T."/>
            <person name="Fournier G.P."/>
        </authorList>
    </citation>
    <scope>NUCLEOTIDE SEQUENCE [LARGE SCALE GENOMIC DNA]</scope>
    <source>
        <strain evidence="2 3">CCALA 037</strain>
    </source>
</reference>
<comment type="caution">
    <text evidence="2">The sequence shown here is derived from an EMBL/GenBank/DDBJ whole genome shotgun (WGS) entry which is preliminary data.</text>
</comment>
<accession>A0A2T1GGC8</accession>